<reference evidence="2" key="1">
    <citation type="submission" date="2021-02" db="EMBL/GenBank/DDBJ databases">
        <authorList>
            <person name="Nowell W R."/>
        </authorList>
    </citation>
    <scope>NUCLEOTIDE SEQUENCE</scope>
</reference>
<dbReference type="AlphaFoldDB" id="A0A815E676"/>
<gene>
    <name evidence="2" type="ORF">RFH988_LOCUS30039</name>
</gene>
<evidence type="ECO:0000259" key="1">
    <source>
        <dbReference type="Pfam" id="PF05686"/>
    </source>
</evidence>
<dbReference type="EMBL" id="CAJNOO010002927">
    <property type="protein sequence ID" value="CAF1307060.1"/>
    <property type="molecule type" value="Genomic_DNA"/>
</dbReference>
<name>A0A815E676_9BILA</name>
<dbReference type="Proteomes" id="UP000663882">
    <property type="component" value="Unassembled WGS sequence"/>
</dbReference>
<dbReference type="OrthoDB" id="541052at2759"/>
<accession>A0A815E676</accession>
<dbReference type="InterPro" id="IPR006598">
    <property type="entry name" value="CAP10"/>
</dbReference>
<protein>
    <recommendedName>
        <fullName evidence="1">Glycosyl transferase CAP10 domain-containing protein</fullName>
    </recommendedName>
</protein>
<proteinExistence type="predicted"/>
<evidence type="ECO:0000313" key="3">
    <source>
        <dbReference type="Proteomes" id="UP000663882"/>
    </source>
</evidence>
<comment type="caution">
    <text evidence="2">The sequence shown here is derived from an EMBL/GenBank/DDBJ whole genome shotgun (WGS) entry which is preliminary data.</text>
</comment>
<organism evidence="2 3">
    <name type="scientific">Rotaria sordida</name>
    <dbReference type="NCBI Taxonomy" id="392033"/>
    <lineage>
        <taxon>Eukaryota</taxon>
        <taxon>Metazoa</taxon>
        <taxon>Spiralia</taxon>
        <taxon>Gnathifera</taxon>
        <taxon>Rotifera</taxon>
        <taxon>Eurotatoria</taxon>
        <taxon>Bdelloidea</taxon>
        <taxon>Philodinida</taxon>
        <taxon>Philodinidae</taxon>
        <taxon>Rotaria</taxon>
    </lineage>
</organism>
<dbReference type="Pfam" id="PF05686">
    <property type="entry name" value="Glyco_transf_90"/>
    <property type="match status" value="1"/>
</dbReference>
<feature type="domain" description="Glycosyl transferase CAP10" evidence="1">
    <location>
        <begin position="3"/>
        <end position="98"/>
    </location>
</feature>
<evidence type="ECO:0000313" key="2">
    <source>
        <dbReference type="EMBL" id="CAF1307060.1"/>
    </source>
</evidence>
<sequence length="107" mass="12089">MLTGATVFKVNRTDNCDEFWYDLLRPGVDFVPVAADMHDLFSKLIYYRSHPEEALRIANSGMKRVSILLRADIWPKYISGVLRAVAALQMKPDAPEEQQIASLGFTS</sequence>